<evidence type="ECO:0000313" key="2">
    <source>
        <dbReference type="Proteomes" id="UP000824205"/>
    </source>
</evidence>
<name>A0A9D1UGH9_9FIRM</name>
<protein>
    <submittedName>
        <fullName evidence="1">Uncharacterized protein</fullName>
    </submittedName>
</protein>
<dbReference type="Proteomes" id="UP000824205">
    <property type="component" value="Unassembled WGS sequence"/>
</dbReference>
<comment type="caution">
    <text evidence="1">The sequence shown here is derived from an EMBL/GenBank/DDBJ whole genome shotgun (WGS) entry which is preliminary data.</text>
</comment>
<organism evidence="1 2">
    <name type="scientific">Candidatus Eubacterium faecipullorum</name>
    <dbReference type="NCBI Taxonomy" id="2838571"/>
    <lineage>
        <taxon>Bacteria</taxon>
        <taxon>Bacillati</taxon>
        <taxon>Bacillota</taxon>
        <taxon>Clostridia</taxon>
        <taxon>Eubacteriales</taxon>
        <taxon>Eubacteriaceae</taxon>
        <taxon>Eubacterium</taxon>
    </lineage>
</organism>
<accession>A0A9D1UGH9</accession>
<gene>
    <name evidence="1" type="ORF">IAA48_03905</name>
</gene>
<evidence type="ECO:0000313" key="1">
    <source>
        <dbReference type="EMBL" id="HIW85620.1"/>
    </source>
</evidence>
<proteinExistence type="predicted"/>
<reference evidence="1" key="2">
    <citation type="submission" date="2021-04" db="EMBL/GenBank/DDBJ databases">
        <authorList>
            <person name="Gilroy R."/>
        </authorList>
    </citation>
    <scope>NUCLEOTIDE SEQUENCE</scope>
    <source>
        <strain evidence="1">421</strain>
    </source>
</reference>
<sequence length="117" mass="11816">MIDRAAVLEALKEICTVADEPNGSGAIIDFACTCVSARLKDEESGADPRAVFLAAALANYVISCSQAQSAGFDSFTAGDVSFSGGENGTESAQAVLSAAEKNAAGIISSGAFEFKAV</sequence>
<reference evidence="1" key="1">
    <citation type="journal article" date="2021" name="PeerJ">
        <title>Extensive microbial diversity within the chicken gut microbiome revealed by metagenomics and culture.</title>
        <authorList>
            <person name="Gilroy R."/>
            <person name="Ravi A."/>
            <person name="Getino M."/>
            <person name="Pursley I."/>
            <person name="Horton D.L."/>
            <person name="Alikhan N.F."/>
            <person name="Baker D."/>
            <person name="Gharbi K."/>
            <person name="Hall N."/>
            <person name="Watson M."/>
            <person name="Adriaenssens E.M."/>
            <person name="Foster-Nyarko E."/>
            <person name="Jarju S."/>
            <person name="Secka A."/>
            <person name="Antonio M."/>
            <person name="Oren A."/>
            <person name="Chaudhuri R.R."/>
            <person name="La Ragione R."/>
            <person name="Hildebrand F."/>
            <person name="Pallen M.J."/>
        </authorList>
    </citation>
    <scope>NUCLEOTIDE SEQUENCE</scope>
    <source>
        <strain evidence="1">421</strain>
    </source>
</reference>
<dbReference type="EMBL" id="DXGE01000016">
    <property type="protein sequence ID" value="HIW85620.1"/>
    <property type="molecule type" value="Genomic_DNA"/>
</dbReference>
<dbReference type="AlphaFoldDB" id="A0A9D1UGH9"/>